<accession>A0A9D4REW9</accession>
<evidence type="ECO:0000313" key="1">
    <source>
        <dbReference type="EMBL" id="KAH3864062.1"/>
    </source>
</evidence>
<reference evidence="1" key="1">
    <citation type="journal article" date="2019" name="bioRxiv">
        <title>The Genome of the Zebra Mussel, Dreissena polymorpha: A Resource for Invasive Species Research.</title>
        <authorList>
            <person name="McCartney M.A."/>
            <person name="Auch B."/>
            <person name="Kono T."/>
            <person name="Mallez S."/>
            <person name="Zhang Y."/>
            <person name="Obille A."/>
            <person name="Becker A."/>
            <person name="Abrahante J.E."/>
            <person name="Garbe J."/>
            <person name="Badalamenti J.P."/>
            <person name="Herman A."/>
            <person name="Mangelson H."/>
            <person name="Liachko I."/>
            <person name="Sullivan S."/>
            <person name="Sone E.D."/>
            <person name="Koren S."/>
            <person name="Silverstein K.A.T."/>
            <person name="Beckman K.B."/>
            <person name="Gohl D.M."/>
        </authorList>
    </citation>
    <scope>NUCLEOTIDE SEQUENCE</scope>
    <source>
        <strain evidence="1">Duluth1</strain>
        <tissue evidence="1">Whole animal</tissue>
    </source>
</reference>
<organism evidence="1 2">
    <name type="scientific">Dreissena polymorpha</name>
    <name type="common">Zebra mussel</name>
    <name type="synonym">Mytilus polymorpha</name>
    <dbReference type="NCBI Taxonomy" id="45954"/>
    <lineage>
        <taxon>Eukaryota</taxon>
        <taxon>Metazoa</taxon>
        <taxon>Spiralia</taxon>
        <taxon>Lophotrochozoa</taxon>
        <taxon>Mollusca</taxon>
        <taxon>Bivalvia</taxon>
        <taxon>Autobranchia</taxon>
        <taxon>Heteroconchia</taxon>
        <taxon>Euheterodonta</taxon>
        <taxon>Imparidentia</taxon>
        <taxon>Neoheterodontei</taxon>
        <taxon>Myida</taxon>
        <taxon>Dreissenoidea</taxon>
        <taxon>Dreissenidae</taxon>
        <taxon>Dreissena</taxon>
    </lineage>
</organism>
<proteinExistence type="predicted"/>
<name>A0A9D4REW9_DREPO</name>
<gene>
    <name evidence="1" type="ORF">DPMN_027075</name>
</gene>
<keyword evidence="2" id="KW-1185">Reference proteome</keyword>
<sequence>MGEWGRAGGRTDMSKAIYPLFFEGGHENVSTKFHEDWTINVTSRTTTIFELKQAIIRTNVLPESHEDRNIYVPSRQKRVKCPNPYWTKNLTSRVLTSFFINLTYFKRTQDWDKMLTRTNALPPSCQKIVLTKFHEDWTKHVISRMKNAPPPGRNEDIIETNILTKFHEDWTKNKNAQPPGCHVLQPTRTVVQLVQDIIGTNFLTKKHAPHPGYHVFQPTVTIFELVQYIIRTNLLTKFHEDWTINVAYKVLTWKKAPPPGSHAFQPTGTLL</sequence>
<dbReference type="AlphaFoldDB" id="A0A9D4REW9"/>
<evidence type="ECO:0000313" key="2">
    <source>
        <dbReference type="Proteomes" id="UP000828390"/>
    </source>
</evidence>
<comment type="caution">
    <text evidence="1">The sequence shown here is derived from an EMBL/GenBank/DDBJ whole genome shotgun (WGS) entry which is preliminary data.</text>
</comment>
<protein>
    <submittedName>
        <fullName evidence="1">Uncharacterized protein</fullName>
    </submittedName>
</protein>
<dbReference type="EMBL" id="JAIWYP010000002">
    <property type="protein sequence ID" value="KAH3864062.1"/>
    <property type="molecule type" value="Genomic_DNA"/>
</dbReference>
<dbReference type="Proteomes" id="UP000828390">
    <property type="component" value="Unassembled WGS sequence"/>
</dbReference>
<reference evidence="1" key="2">
    <citation type="submission" date="2020-11" db="EMBL/GenBank/DDBJ databases">
        <authorList>
            <person name="McCartney M.A."/>
            <person name="Auch B."/>
            <person name="Kono T."/>
            <person name="Mallez S."/>
            <person name="Becker A."/>
            <person name="Gohl D.M."/>
            <person name="Silverstein K.A.T."/>
            <person name="Koren S."/>
            <person name="Bechman K.B."/>
            <person name="Herman A."/>
            <person name="Abrahante J.E."/>
            <person name="Garbe J."/>
        </authorList>
    </citation>
    <scope>NUCLEOTIDE SEQUENCE</scope>
    <source>
        <strain evidence="1">Duluth1</strain>
        <tissue evidence="1">Whole animal</tissue>
    </source>
</reference>